<name>A0A8S5QVP1_9CAUD</name>
<evidence type="ECO:0000313" key="1">
    <source>
        <dbReference type="EMBL" id="DAE22931.1"/>
    </source>
</evidence>
<sequence>MIGYIINSEASGRKSVIIPKDDFLNDIQVQFSLMEVPAITLTLPLKYSKLLSGNTHIVVQTDDWKYEGYVGDKSSDYQNSTVTVQTSHVIGRLGKRTLPTNVTVKARSVVSAVEQAMGYWSNEQHKDDLLNEFKIKYVDDYAEKNLIEYEFSRESFLEFLTKVCEKTTSLYWRVNRYDPYLIEFGIFGIKRDVLINEYNYLVSLDNISENYEDTINIAVAMSDKSDSGASSLTLRDIFYNPKFMLEGFPVIKTGNKVNSQRSYDYPQLPVFAPEIIGDEFAILDEEGIALEAGELYWGTVTDNDTQSIAEDNKEITDADRLRATEQLYRTAIRRLKNSRRKIVYTMTVEPLKKHTVQAGDRVLFTLNAGVWELTACSKYYEKVLKESNWFFVTKITDLYQVGSNHLQQLELSKYLYSDRDIIVNQ</sequence>
<proteinExistence type="predicted"/>
<organism evidence="1">
    <name type="scientific">Siphoviridae sp. ctzSN25</name>
    <dbReference type="NCBI Taxonomy" id="2826529"/>
    <lineage>
        <taxon>Viruses</taxon>
        <taxon>Duplodnaviria</taxon>
        <taxon>Heunggongvirae</taxon>
        <taxon>Uroviricota</taxon>
        <taxon>Caudoviricetes</taxon>
    </lineage>
</organism>
<reference evidence="1" key="1">
    <citation type="journal article" date="2021" name="Proc. Natl. Acad. Sci. U.S.A.">
        <title>A Catalog of Tens of Thousands of Viruses from Human Metagenomes Reveals Hidden Associations with Chronic Diseases.</title>
        <authorList>
            <person name="Tisza M.J."/>
            <person name="Buck C.B."/>
        </authorList>
    </citation>
    <scope>NUCLEOTIDE SEQUENCE</scope>
    <source>
        <strain evidence="1">CtzSN25</strain>
    </source>
</reference>
<accession>A0A8S5QVP1</accession>
<protein>
    <submittedName>
        <fullName evidence="1">Uncharacterized protein</fullName>
    </submittedName>
</protein>
<dbReference type="EMBL" id="BK015743">
    <property type="protein sequence ID" value="DAE22931.1"/>
    <property type="molecule type" value="Genomic_DNA"/>
</dbReference>